<dbReference type="SMART" id="SM00367">
    <property type="entry name" value="LRR_CC"/>
    <property type="match status" value="15"/>
</dbReference>
<sequence length="656" mass="71921">MKRICSLSSPESIVAVLSADLLVQILDHICDAGDRKTFRLVCRAFLSAESIHRRALRPLRRETLSAVFRRRYPYIESLDLSACPALDDAALACAIAGGGEWRRLLRVGLVRASGVGWKGIEALVEACPLLEAVDLSHCCRVGDREAAALAKAVELRDLRMDKCLGVTDVGLARVAVGCGKLERLGIKWCMEISDIGIELLVKKCRNLRALDISYLRVTNSSLRSISSLEMLETLSLVGCRFIDDEGLAWLNNGRNSLQSIDISRCEKVSWSGIASVIEGHRNLQTINMGDCYTVLSAPFLSQLSLIKPTLKMLKLDGLEVSDASLDSIGANSINLVEIGLSKCRGVRDEGILKLLSCCTSLRTIDLTCCHLLTDHALFAIANHCTKLSCLRLEACSLMTANGFEQIVKSCSELKEIDLTDCDVTDTTLQCLSKCSELLVLKLGLCPKITGKGLAYVGSNCRKLQELDLYRCVEVDDDGMSFIADGCKKLKKLNLCYCIRITDQGLKHLGCLEEIFDLELRGLEKITAAGITAVSMGCKSLVELDLKHCSSLDDSALFALAQYSQHLRQINISNCLVSGLGLCKLLGSLRCLQDVKLVQLSHVSVEGFELALRASSGRFKKVKLVSTLRQLLSPGLLQMLQARGCRIRWMDKPMVCP</sequence>
<dbReference type="InterPro" id="IPR006553">
    <property type="entry name" value="Leu-rich_rpt_Cys-con_subtyp"/>
</dbReference>
<feature type="domain" description="F-box/LRR-repeat protein 15-like leucin rich repeat" evidence="1">
    <location>
        <begin position="202"/>
        <end position="281"/>
    </location>
</feature>
<dbReference type="SUPFAM" id="SSF52047">
    <property type="entry name" value="RNI-like"/>
    <property type="match status" value="2"/>
</dbReference>
<dbReference type="Pfam" id="PF25372">
    <property type="entry name" value="DUF7885"/>
    <property type="match status" value="2"/>
</dbReference>
<dbReference type="InterPro" id="IPR057207">
    <property type="entry name" value="FBXL15_LRR"/>
</dbReference>
<evidence type="ECO:0000259" key="1">
    <source>
        <dbReference type="Pfam" id="PF25372"/>
    </source>
</evidence>
<dbReference type="GO" id="GO:0031146">
    <property type="term" value="P:SCF-dependent proteasomal ubiquitin-dependent protein catabolic process"/>
    <property type="evidence" value="ECO:0007669"/>
    <property type="project" value="TreeGrafter"/>
</dbReference>
<dbReference type="STRING" id="1088818.A0A2I0AHA7"/>
<dbReference type="OrthoDB" id="423607at2759"/>
<proteinExistence type="predicted"/>
<dbReference type="Gene3D" id="3.80.10.10">
    <property type="entry name" value="Ribonuclease Inhibitor"/>
    <property type="match status" value="4"/>
</dbReference>
<gene>
    <name evidence="2" type="primary">FBL3</name>
    <name evidence="2" type="ORF">AXF42_Ash000777</name>
</gene>
<dbReference type="EMBL" id="KZ451982">
    <property type="protein sequence ID" value="PKA54941.1"/>
    <property type="molecule type" value="Genomic_DNA"/>
</dbReference>
<evidence type="ECO:0000313" key="2">
    <source>
        <dbReference type="EMBL" id="PKA54941.1"/>
    </source>
</evidence>
<dbReference type="AlphaFoldDB" id="A0A2I0AHA7"/>
<reference evidence="2 3" key="1">
    <citation type="journal article" date="2017" name="Nature">
        <title>The Apostasia genome and the evolution of orchids.</title>
        <authorList>
            <person name="Zhang G.Q."/>
            <person name="Liu K.W."/>
            <person name="Li Z."/>
            <person name="Lohaus R."/>
            <person name="Hsiao Y.Y."/>
            <person name="Niu S.C."/>
            <person name="Wang J.Y."/>
            <person name="Lin Y.C."/>
            <person name="Xu Q."/>
            <person name="Chen L.J."/>
            <person name="Yoshida K."/>
            <person name="Fujiwara S."/>
            <person name="Wang Z.W."/>
            <person name="Zhang Y.Q."/>
            <person name="Mitsuda N."/>
            <person name="Wang M."/>
            <person name="Liu G.H."/>
            <person name="Pecoraro L."/>
            <person name="Huang H.X."/>
            <person name="Xiao X.J."/>
            <person name="Lin M."/>
            <person name="Wu X.Y."/>
            <person name="Wu W.L."/>
            <person name="Chen Y.Y."/>
            <person name="Chang S.B."/>
            <person name="Sakamoto S."/>
            <person name="Ohme-Takagi M."/>
            <person name="Yagi M."/>
            <person name="Zeng S.J."/>
            <person name="Shen C.Y."/>
            <person name="Yeh C.M."/>
            <person name="Luo Y.B."/>
            <person name="Tsai W.C."/>
            <person name="Van de Peer Y."/>
            <person name="Liu Z.J."/>
        </authorList>
    </citation>
    <scope>NUCLEOTIDE SEQUENCE [LARGE SCALE GENOMIC DNA]</scope>
    <source>
        <strain evidence="3">cv. Shenzhen</strain>
        <tissue evidence="2">Stem</tissue>
    </source>
</reference>
<keyword evidence="3" id="KW-1185">Reference proteome</keyword>
<dbReference type="PANTHER" id="PTHR13318:SF37">
    <property type="entry name" value="F-BOX DOMAIN-CONTAINING PROTEIN"/>
    <property type="match status" value="1"/>
</dbReference>
<accession>A0A2I0AHA7</accession>
<evidence type="ECO:0000313" key="3">
    <source>
        <dbReference type="Proteomes" id="UP000236161"/>
    </source>
</evidence>
<organism evidence="2 3">
    <name type="scientific">Apostasia shenzhenica</name>
    <dbReference type="NCBI Taxonomy" id="1088818"/>
    <lineage>
        <taxon>Eukaryota</taxon>
        <taxon>Viridiplantae</taxon>
        <taxon>Streptophyta</taxon>
        <taxon>Embryophyta</taxon>
        <taxon>Tracheophyta</taxon>
        <taxon>Spermatophyta</taxon>
        <taxon>Magnoliopsida</taxon>
        <taxon>Liliopsida</taxon>
        <taxon>Asparagales</taxon>
        <taxon>Orchidaceae</taxon>
        <taxon>Apostasioideae</taxon>
        <taxon>Apostasia</taxon>
    </lineage>
</organism>
<feature type="domain" description="F-box/LRR-repeat protein 15-like leucin rich repeat" evidence="1">
    <location>
        <begin position="373"/>
        <end position="593"/>
    </location>
</feature>
<dbReference type="PANTHER" id="PTHR13318">
    <property type="entry name" value="PARTNER OF PAIRED, ISOFORM B-RELATED"/>
    <property type="match status" value="1"/>
</dbReference>
<name>A0A2I0AHA7_9ASPA</name>
<dbReference type="FunFam" id="3.80.10.10:FF:000276">
    <property type="entry name" value="F-box/LRR-repeat protein 3"/>
    <property type="match status" value="1"/>
</dbReference>
<dbReference type="GO" id="GO:0019005">
    <property type="term" value="C:SCF ubiquitin ligase complex"/>
    <property type="evidence" value="ECO:0007669"/>
    <property type="project" value="TreeGrafter"/>
</dbReference>
<dbReference type="Proteomes" id="UP000236161">
    <property type="component" value="Unassembled WGS sequence"/>
</dbReference>
<protein>
    <submittedName>
        <fullName evidence="2">F-box/LRR-repeat protein 3</fullName>
    </submittedName>
</protein>
<dbReference type="InterPro" id="IPR032675">
    <property type="entry name" value="LRR_dom_sf"/>
</dbReference>